<feature type="transmembrane region" description="Helical" evidence="1">
    <location>
        <begin position="641"/>
        <end position="663"/>
    </location>
</feature>
<sequence length="758" mass="85779">MSSIFGTYLRNTLTDQLSRSTFTYSPLDSSKNQIRLLRFVRSQHGSSFPQKAFLSLELYHCSFDSTPKYHALSYVWGSSVKNRPILLNGKTWYITRSLELALQRFEDDDDVEWLWADALCINQTDDVEKSSQVMKMREIFQNARVVLAWFGPPSEGSESLFRNLGREGSKLIDMGWSRLHERGAASREDPHPDSLPSSECWPAFQSFSIIISQGRSVLSRLAAELSLRDSEGGVFPHAPMHDFLARPLWNRVWIVQEFAVAKDLYLVCGQAKLKYSHFLVVYFLYYRFYEDQRLDEPLGPHSQQFASKVSAIFPIFWQTIVTMRQQSRGPLKEILTSVFRLGATDPRDRVYAITGLAKDSKLMGIRTDYSMTYTDMSIEVAWRLFRLHGLWILTHSHGLRASEHGSSLPSWVPDWSLRSDPTLNKPRFDEDGDFSASGVSAMCTQPSFEEVDFQARTIAIMGTIVATVSETGSAVDFSVPRVTPRNFQTARILLDALEHLSGKFSSFTTSEVAAALWQIPIAHRNAAHIPPVHQSTYQDKSEQWRQGYATLIGNTPAPPNMSSEDETQWRVQKSHFYLEHLCRKSDAKRPFACHGEKEYLGMGPQEMEPGDQIKSPKFKHHFFRLSFEAVLVPNLSNSIRWRMIAAQPIILLGYSITMFPWLFRRSFKVEYLPIAPDITATIAQALQVCPTPLRNKLIHVRQTCLTAIADRNTLTIVNQGLVNKQQQARMKKMKKSYGLAGVLTIGGGGGGGDGGYGG</sequence>
<dbReference type="PANTHER" id="PTHR24148:SF73">
    <property type="entry name" value="HET DOMAIN PROTEIN (AFU_ORTHOLOGUE AFUA_8G01020)"/>
    <property type="match status" value="1"/>
</dbReference>
<feature type="non-terminal residue" evidence="3">
    <location>
        <position position="758"/>
    </location>
</feature>
<feature type="non-terminal residue" evidence="3">
    <location>
        <position position="1"/>
    </location>
</feature>
<keyword evidence="1" id="KW-0472">Membrane</keyword>
<evidence type="ECO:0000313" key="3">
    <source>
        <dbReference type="EMBL" id="RFU33002.1"/>
    </source>
</evidence>
<accession>A0A3E2HIL6</accession>
<reference evidence="3 4" key="1">
    <citation type="submission" date="2018-05" db="EMBL/GenBank/DDBJ databases">
        <title>Draft genome sequence of Scytalidium lignicola DSM 105466, a ubiquitous saprotrophic fungus.</title>
        <authorList>
            <person name="Buettner E."/>
            <person name="Gebauer A.M."/>
            <person name="Hofrichter M."/>
            <person name="Liers C."/>
            <person name="Kellner H."/>
        </authorList>
    </citation>
    <scope>NUCLEOTIDE SEQUENCE [LARGE SCALE GENOMIC DNA]</scope>
    <source>
        <strain evidence="3 4">DSM 105466</strain>
    </source>
</reference>
<keyword evidence="4" id="KW-1185">Reference proteome</keyword>
<dbReference type="InterPro" id="IPR052895">
    <property type="entry name" value="HetReg/Transcr_Mod"/>
</dbReference>
<dbReference type="Proteomes" id="UP000258309">
    <property type="component" value="Unassembled WGS sequence"/>
</dbReference>
<dbReference type="PANTHER" id="PTHR24148">
    <property type="entry name" value="ANKYRIN REPEAT DOMAIN-CONTAINING PROTEIN 39 HOMOLOG-RELATED"/>
    <property type="match status" value="1"/>
</dbReference>
<dbReference type="InterPro" id="IPR010730">
    <property type="entry name" value="HET"/>
</dbReference>
<protein>
    <recommendedName>
        <fullName evidence="2">Heterokaryon incompatibility domain-containing protein</fullName>
    </recommendedName>
</protein>
<organism evidence="3 4">
    <name type="scientific">Scytalidium lignicola</name>
    <name type="common">Hyphomycete</name>
    <dbReference type="NCBI Taxonomy" id="5539"/>
    <lineage>
        <taxon>Eukaryota</taxon>
        <taxon>Fungi</taxon>
        <taxon>Dikarya</taxon>
        <taxon>Ascomycota</taxon>
        <taxon>Pezizomycotina</taxon>
        <taxon>Leotiomycetes</taxon>
        <taxon>Leotiomycetes incertae sedis</taxon>
        <taxon>Scytalidium</taxon>
    </lineage>
</organism>
<keyword evidence="1" id="KW-1133">Transmembrane helix</keyword>
<evidence type="ECO:0000256" key="1">
    <source>
        <dbReference type="SAM" id="Phobius"/>
    </source>
</evidence>
<feature type="domain" description="Heterokaryon incompatibility" evidence="2">
    <location>
        <begin position="69"/>
        <end position="257"/>
    </location>
</feature>
<dbReference type="Pfam" id="PF06985">
    <property type="entry name" value="HET"/>
    <property type="match status" value="1"/>
</dbReference>
<gene>
    <name evidence="3" type="ORF">B7463_g3338</name>
</gene>
<proteinExistence type="predicted"/>
<dbReference type="EMBL" id="NCSJ02000043">
    <property type="protein sequence ID" value="RFU33002.1"/>
    <property type="molecule type" value="Genomic_DNA"/>
</dbReference>
<dbReference type="OrthoDB" id="2157530at2759"/>
<evidence type="ECO:0000259" key="2">
    <source>
        <dbReference type="Pfam" id="PF06985"/>
    </source>
</evidence>
<evidence type="ECO:0000313" key="4">
    <source>
        <dbReference type="Proteomes" id="UP000258309"/>
    </source>
</evidence>
<keyword evidence="1" id="KW-0812">Transmembrane</keyword>
<name>A0A3E2HIL6_SCYLI</name>
<comment type="caution">
    <text evidence="3">The sequence shown here is derived from an EMBL/GenBank/DDBJ whole genome shotgun (WGS) entry which is preliminary data.</text>
</comment>
<dbReference type="AlphaFoldDB" id="A0A3E2HIL6"/>